<evidence type="ECO:0000313" key="2">
    <source>
        <dbReference type="Proteomes" id="UP001152562"/>
    </source>
</evidence>
<dbReference type="EMBL" id="CALOZG010000003">
    <property type="protein sequence ID" value="CAH4009205.1"/>
    <property type="molecule type" value="Genomic_DNA"/>
</dbReference>
<organism evidence="1 2">
    <name type="scientific">Pieris brassicae</name>
    <name type="common">White butterfly</name>
    <name type="synonym">Large white butterfly</name>
    <dbReference type="NCBI Taxonomy" id="7116"/>
    <lineage>
        <taxon>Eukaryota</taxon>
        <taxon>Metazoa</taxon>
        <taxon>Ecdysozoa</taxon>
        <taxon>Arthropoda</taxon>
        <taxon>Hexapoda</taxon>
        <taxon>Insecta</taxon>
        <taxon>Pterygota</taxon>
        <taxon>Neoptera</taxon>
        <taxon>Endopterygota</taxon>
        <taxon>Lepidoptera</taxon>
        <taxon>Glossata</taxon>
        <taxon>Ditrysia</taxon>
        <taxon>Papilionoidea</taxon>
        <taxon>Pieridae</taxon>
        <taxon>Pierinae</taxon>
        <taxon>Pieris</taxon>
    </lineage>
</organism>
<proteinExistence type="predicted"/>
<comment type="caution">
    <text evidence="1">The sequence shown here is derived from an EMBL/GenBank/DDBJ whole genome shotgun (WGS) entry which is preliminary data.</text>
</comment>
<dbReference type="AlphaFoldDB" id="A0A9P0TBU9"/>
<name>A0A9P0TBU9_PIEBR</name>
<dbReference type="Proteomes" id="UP001152562">
    <property type="component" value="Unassembled WGS sequence"/>
</dbReference>
<keyword evidence="2" id="KW-1185">Reference proteome</keyword>
<sequence length="260" mass="28723">MDGEAGSQPSLLSSSDFLRTSLLSAYQLRGKTPSYDVSTFWVGHSSENVCVCNKLDSRAITLSGLTSDRFLGRLLTEPGTNSQQQTPQRFLDSKLDEVAFLSEEDARCQAAISLTSEVLKNSTVILQSDSVCCRYACYHDAFSRCWQYDLAWIFPPPALLPRVLQQLNLSQGNFIITHTHSTQVEEAFVAPKFEKPGTCTLAINTGSKQSPDKYGNGSTSSSSAKITVGSWSWLGIFNSQLDTRRKTTSFVVFESFNKII</sequence>
<gene>
    <name evidence="1" type="ORF">PIBRA_LOCUS3134</name>
</gene>
<evidence type="ECO:0000313" key="1">
    <source>
        <dbReference type="EMBL" id="CAH4009205.1"/>
    </source>
</evidence>
<accession>A0A9P0TBU9</accession>
<reference evidence="1" key="1">
    <citation type="submission" date="2022-05" db="EMBL/GenBank/DDBJ databases">
        <authorList>
            <person name="Okamura Y."/>
        </authorList>
    </citation>
    <scope>NUCLEOTIDE SEQUENCE</scope>
</reference>
<protein>
    <submittedName>
        <fullName evidence="1">Uncharacterized protein</fullName>
    </submittedName>
</protein>